<dbReference type="InterPro" id="IPR011600">
    <property type="entry name" value="Pept_C14_caspase"/>
</dbReference>
<dbReference type="STRING" id="477680.SAMN05421788_102359"/>
<organism evidence="2 3">
    <name type="scientific">Filimonas lacunae</name>
    <dbReference type="NCBI Taxonomy" id="477680"/>
    <lineage>
        <taxon>Bacteria</taxon>
        <taxon>Pseudomonadati</taxon>
        <taxon>Bacteroidota</taxon>
        <taxon>Chitinophagia</taxon>
        <taxon>Chitinophagales</taxon>
        <taxon>Chitinophagaceae</taxon>
        <taxon>Filimonas</taxon>
    </lineage>
</organism>
<dbReference type="InterPro" id="IPR029030">
    <property type="entry name" value="Caspase-like_dom_sf"/>
</dbReference>
<evidence type="ECO:0000313" key="2">
    <source>
        <dbReference type="EMBL" id="SIS96399.1"/>
    </source>
</evidence>
<dbReference type="GO" id="GO:0004197">
    <property type="term" value="F:cysteine-type endopeptidase activity"/>
    <property type="evidence" value="ECO:0007669"/>
    <property type="project" value="InterPro"/>
</dbReference>
<dbReference type="PANTHER" id="PTHR22576:SF37">
    <property type="entry name" value="MUCOSA-ASSOCIATED LYMPHOID TISSUE LYMPHOMA TRANSLOCATION PROTEIN 1"/>
    <property type="match status" value="1"/>
</dbReference>
<accession>A0A173MHC0</accession>
<dbReference type="RefSeq" id="WP_197705902.1">
    <property type="nucleotide sequence ID" value="NZ_AP017422.1"/>
</dbReference>
<evidence type="ECO:0000313" key="3">
    <source>
        <dbReference type="Proteomes" id="UP000186917"/>
    </source>
</evidence>
<dbReference type="PANTHER" id="PTHR22576">
    <property type="entry name" value="MUCOSA ASSOCIATED LYMPHOID TISSUE LYMPHOMA TRANSLOCATION PROTEIN 1/PARACASPASE"/>
    <property type="match status" value="1"/>
</dbReference>
<dbReference type="InterPro" id="IPR052039">
    <property type="entry name" value="Caspase-related_regulators"/>
</dbReference>
<reference evidence="3" key="1">
    <citation type="submission" date="2017-01" db="EMBL/GenBank/DDBJ databases">
        <authorList>
            <person name="Varghese N."/>
            <person name="Submissions S."/>
        </authorList>
    </citation>
    <scope>NUCLEOTIDE SEQUENCE [LARGE SCALE GENOMIC DNA]</scope>
    <source>
        <strain evidence="3">DSM 21054</strain>
    </source>
</reference>
<dbReference type="Pfam" id="PF00656">
    <property type="entry name" value="Peptidase_C14"/>
    <property type="match status" value="1"/>
</dbReference>
<dbReference type="EMBL" id="FTOR01000002">
    <property type="protein sequence ID" value="SIS96399.1"/>
    <property type="molecule type" value="Genomic_DNA"/>
</dbReference>
<evidence type="ECO:0000259" key="1">
    <source>
        <dbReference type="Pfam" id="PF00656"/>
    </source>
</evidence>
<dbReference type="Gene3D" id="3.40.50.1460">
    <property type="match status" value="1"/>
</dbReference>
<name>A0A173MHC0_9BACT</name>
<keyword evidence="3" id="KW-1185">Reference proteome</keyword>
<dbReference type="AlphaFoldDB" id="A0A173MHC0"/>
<sequence length="322" mass="35153">MRKAIVIGIDEYPGVPLEGCKNDAAAFCNTIQTNGDGSPNFEAILRTDITTRAQLSDLAENVFKGECDVALFYFSGHGHTNKLGSFLVTPDAKGLDTGLSMEDLLKLANESEAKNRVIILDCCNSGSIGTSELTGGNISSLKKGVTILTASRQNESAIEINGHGVFTNLLLAALQGGAADVKGDITPGSIYAFIDQALGAWDQRPVFKTNVTEFCPLRHVTAKVDKRTLRKLAAYFPSAGHEFPLDPSFEYTNSKEIEHNIIEPYAIEKNVEQFKDLQKFQSVGLVVPVDSDHMYFAAMESKTCRLTALGAHYWKLAKERRI</sequence>
<dbReference type="Proteomes" id="UP000186917">
    <property type="component" value="Unassembled WGS sequence"/>
</dbReference>
<feature type="domain" description="Peptidase C14 caspase" evidence="1">
    <location>
        <begin position="2"/>
        <end position="179"/>
    </location>
</feature>
<proteinExistence type="predicted"/>
<gene>
    <name evidence="2" type="ORF">SAMN05421788_102359</name>
</gene>
<protein>
    <submittedName>
        <fullName evidence="2">Caspase domain-containing protein</fullName>
    </submittedName>
</protein>
<dbReference type="SUPFAM" id="SSF52129">
    <property type="entry name" value="Caspase-like"/>
    <property type="match status" value="1"/>
</dbReference>
<dbReference type="KEGG" id="fln:FLA_3032"/>
<dbReference type="GO" id="GO:0006508">
    <property type="term" value="P:proteolysis"/>
    <property type="evidence" value="ECO:0007669"/>
    <property type="project" value="InterPro"/>
</dbReference>